<feature type="transmembrane region" description="Helical" evidence="6">
    <location>
        <begin position="366"/>
        <end position="382"/>
    </location>
</feature>
<evidence type="ECO:0000256" key="4">
    <source>
        <dbReference type="ARBA" id="ARBA00022989"/>
    </source>
</evidence>
<keyword evidence="3 6" id="KW-0812">Transmembrane</keyword>
<gene>
    <name evidence="7" type="ORF">H8K26_07470</name>
</gene>
<dbReference type="InterPro" id="IPR036259">
    <property type="entry name" value="MFS_trans_sf"/>
</dbReference>
<evidence type="ECO:0000256" key="5">
    <source>
        <dbReference type="ARBA" id="ARBA00023136"/>
    </source>
</evidence>
<evidence type="ECO:0000256" key="1">
    <source>
        <dbReference type="ARBA" id="ARBA00004651"/>
    </source>
</evidence>
<keyword evidence="5 6" id="KW-0472">Membrane</keyword>
<protein>
    <submittedName>
        <fullName evidence="7">MFS transporter</fullName>
    </submittedName>
</protein>
<accession>A0ABR6XEE7</accession>
<evidence type="ECO:0000256" key="6">
    <source>
        <dbReference type="SAM" id="Phobius"/>
    </source>
</evidence>
<evidence type="ECO:0000313" key="7">
    <source>
        <dbReference type="EMBL" id="MBC3811278.1"/>
    </source>
</evidence>
<feature type="transmembrane region" description="Helical" evidence="6">
    <location>
        <begin position="231"/>
        <end position="256"/>
    </location>
</feature>
<feature type="transmembrane region" description="Helical" evidence="6">
    <location>
        <begin position="87"/>
        <end position="110"/>
    </location>
</feature>
<keyword evidence="8" id="KW-1185">Reference proteome</keyword>
<evidence type="ECO:0000256" key="2">
    <source>
        <dbReference type="ARBA" id="ARBA00022475"/>
    </source>
</evidence>
<dbReference type="SUPFAM" id="SSF103473">
    <property type="entry name" value="MFS general substrate transporter"/>
    <property type="match status" value="1"/>
</dbReference>
<feature type="transmembrane region" description="Helical" evidence="6">
    <location>
        <begin position="26"/>
        <end position="50"/>
    </location>
</feature>
<comment type="caution">
    <text evidence="7">The sequence shown here is derived from an EMBL/GenBank/DDBJ whole genome shotgun (WGS) entry which is preliminary data.</text>
</comment>
<comment type="subcellular location">
    <subcellularLocation>
        <location evidence="1">Cell membrane</location>
        <topology evidence="1">Multi-pass membrane protein</topology>
    </subcellularLocation>
</comment>
<dbReference type="PANTHER" id="PTHR23513">
    <property type="entry name" value="INTEGRAL MEMBRANE EFFLUX PROTEIN-RELATED"/>
    <property type="match status" value="1"/>
</dbReference>
<keyword evidence="4 6" id="KW-1133">Transmembrane helix</keyword>
<feature type="transmembrane region" description="Helical" evidence="6">
    <location>
        <begin position="299"/>
        <end position="317"/>
    </location>
</feature>
<feature type="transmembrane region" description="Helical" evidence="6">
    <location>
        <begin position="388"/>
        <end position="407"/>
    </location>
</feature>
<dbReference type="PANTHER" id="PTHR23513:SF6">
    <property type="entry name" value="MAJOR FACILITATOR SUPERFAMILY ASSOCIATED DOMAIN-CONTAINING PROTEIN"/>
    <property type="match status" value="1"/>
</dbReference>
<dbReference type="EMBL" id="JACOFT010000002">
    <property type="protein sequence ID" value="MBC3811278.1"/>
    <property type="molecule type" value="Genomic_DNA"/>
</dbReference>
<dbReference type="CDD" id="cd06173">
    <property type="entry name" value="MFS_MefA_like"/>
    <property type="match status" value="1"/>
</dbReference>
<feature type="transmembrane region" description="Helical" evidence="6">
    <location>
        <begin position="268"/>
        <end position="287"/>
    </location>
</feature>
<dbReference type="InterPro" id="IPR011701">
    <property type="entry name" value="MFS"/>
</dbReference>
<feature type="transmembrane region" description="Helical" evidence="6">
    <location>
        <begin position="323"/>
        <end position="345"/>
    </location>
</feature>
<proteinExistence type="predicted"/>
<reference evidence="7 8" key="1">
    <citation type="submission" date="2020-08" db="EMBL/GenBank/DDBJ databases">
        <title>Novel species isolated from subtropical streams in China.</title>
        <authorList>
            <person name="Lu H."/>
        </authorList>
    </citation>
    <scope>NUCLEOTIDE SEQUENCE [LARGE SCALE GENOMIC DNA]</scope>
    <source>
        <strain evidence="7 8">CCTCC AB 2015119</strain>
    </source>
</reference>
<organism evidence="7 8">
    <name type="scientific">Undibacterium aquatile</name>
    <dbReference type="NCBI Taxonomy" id="1537398"/>
    <lineage>
        <taxon>Bacteria</taxon>
        <taxon>Pseudomonadati</taxon>
        <taxon>Pseudomonadota</taxon>
        <taxon>Betaproteobacteria</taxon>
        <taxon>Burkholderiales</taxon>
        <taxon>Oxalobacteraceae</taxon>
        <taxon>Undibacterium</taxon>
    </lineage>
</organism>
<feature type="transmembrane region" description="Helical" evidence="6">
    <location>
        <begin position="116"/>
        <end position="140"/>
    </location>
</feature>
<name>A0ABR6XEE7_9BURK</name>
<keyword evidence="2" id="KW-1003">Cell membrane</keyword>
<dbReference type="Pfam" id="PF07690">
    <property type="entry name" value="MFS_1"/>
    <property type="match status" value="1"/>
</dbReference>
<sequence>MRKNFLQRRFSLPANDLLRDRIYRRLWTSILISSFGAQITMLALPLTAAVMLNASASQMGILTMMETLPFVLLSLPTGVWLDRMRKLPVYIAGETIIGLAVISVPVVWWLDMVNMRWLYVVGFIIGMVNTMAGTAAQIVLTQIVPRERLVEAHAKNALATSGAEVAGPATAGALIKLLGAPLALIADAALLISSAMILRGIKVTENRPVAKDAAFWRDLKAGIHFVAKKPLLLALAATVGGWQLCYNAALVVQILYATRILGLSEQTVGLSYMGMGLGTILASVYGYRISRAIGPGPCMVLGITICGAGWSLLAIAPVNHWGIAAFALMLMCFSVGAVLIFINFLALRQAVTPEPMLGRMTSTMRWLILLPAGPGALIGGWMGEHAGLHYSLAFAGVTALLLATFAWRNPIIRGISVLPTLSPQEERQSL</sequence>
<evidence type="ECO:0000313" key="8">
    <source>
        <dbReference type="Proteomes" id="UP000637632"/>
    </source>
</evidence>
<dbReference type="Gene3D" id="1.20.1250.20">
    <property type="entry name" value="MFS general substrate transporter like domains"/>
    <property type="match status" value="1"/>
</dbReference>
<dbReference type="RefSeq" id="WP_190478465.1">
    <property type="nucleotide sequence ID" value="NZ_JACOFT010000002.1"/>
</dbReference>
<dbReference type="Proteomes" id="UP000637632">
    <property type="component" value="Unassembled WGS sequence"/>
</dbReference>
<evidence type="ECO:0000256" key="3">
    <source>
        <dbReference type="ARBA" id="ARBA00022692"/>
    </source>
</evidence>